<dbReference type="Gene3D" id="2.130.10.10">
    <property type="entry name" value="YVTN repeat-like/Quinoprotein amine dehydrogenase"/>
    <property type="match status" value="3"/>
</dbReference>
<protein>
    <recommendedName>
        <fullName evidence="6">WD repeat-containing protein 88</fullName>
    </recommendedName>
</protein>
<dbReference type="PROSITE" id="PS50082">
    <property type="entry name" value="WD_REPEATS_2"/>
    <property type="match status" value="4"/>
</dbReference>
<dbReference type="PANTHER" id="PTHR45048:SF1">
    <property type="entry name" value="WD REPEAT-CONTAINING PROTEIN 88"/>
    <property type="match status" value="1"/>
</dbReference>
<name>A0AAV2I268_LYMST</name>
<dbReference type="PANTHER" id="PTHR45048">
    <property type="match status" value="1"/>
</dbReference>
<proteinExistence type="predicted"/>
<evidence type="ECO:0000256" key="1">
    <source>
        <dbReference type="ARBA" id="ARBA00022574"/>
    </source>
</evidence>
<dbReference type="InterPro" id="IPR019775">
    <property type="entry name" value="WD40_repeat_CS"/>
</dbReference>
<dbReference type="SMART" id="SM00320">
    <property type="entry name" value="WD40"/>
    <property type="match status" value="7"/>
</dbReference>
<dbReference type="AlphaFoldDB" id="A0AAV2I268"/>
<dbReference type="PROSITE" id="PS00678">
    <property type="entry name" value="WD_REPEATS_1"/>
    <property type="match status" value="3"/>
</dbReference>
<dbReference type="InterPro" id="IPR020472">
    <property type="entry name" value="WD40_PAC1"/>
</dbReference>
<evidence type="ECO:0000313" key="5">
    <source>
        <dbReference type="Proteomes" id="UP001497497"/>
    </source>
</evidence>
<comment type="caution">
    <text evidence="4">The sequence shown here is derived from an EMBL/GenBank/DDBJ whole genome shotgun (WGS) entry which is preliminary data.</text>
</comment>
<dbReference type="Proteomes" id="UP001497497">
    <property type="component" value="Unassembled WGS sequence"/>
</dbReference>
<accession>A0AAV2I268</accession>
<dbReference type="InterPro" id="IPR015943">
    <property type="entry name" value="WD40/YVTN_repeat-like_dom_sf"/>
</dbReference>
<keyword evidence="1 3" id="KW-0853">WD repeat</keyword>
<dbReference type="CDD" id="cd00200">
    <property type="entry name" value="WD40"/>
    <property type="match status" value="1"/>
</dbReference>
<feature type="repeat" description="WD" evidence="3">
    <location>
        <begin position="250"/>
        <end position="291"/>
    </location>
</feature>
<organism evidence="4 5">
    <name type="scientific">Lymnaea stagnalis</name>
    <name type="common">Great pond snail</name>
    <name type="synonym">Helix stagnalis</name>
    <dbReference type="NCBI Taxonomy" id="6523"/>
    <lineage>
        <taxon>Eukaryota</taxon>
        <taxon>Metazoa</taxon>
        <taxon>Spiralia</taxon>
        <taxon>Lophotrochozoa</taxon>
        <taxon>Mollusca</taxon>
        <taxon>Gastropoda</taxon>
        <taxon>Heterobranchia</taxon>
        <taxon>Euthyneura</taxon>
        <taxon>Panpulmonata</taxon>
        <taxon>Hygrophila</taxon>
        <taxon>Lymnaeoidea</taxon>
        <taxon>Lymnaeidae</taxon>
        <taxon>Lymnaea</taxon>
    </lineage>
</organism>
<feature type="repeat" description="WD" evidence="3">
    <location>
        <begin position="203"/>
        <end position="244"/>
    </location>
</feature>
<sequence length="391" mass="43833">MTKITGENIKAESSINTEKWDGEELAKVRIRLLKGHTHSVNNCQFIQDSHTIFSSSSDCSVKLWNSKTGECVRSYDDLHNSNISQACCLSDGSKFLSCGWDKKFKYTDTETGQCLIEKNHDDFLTCCQISHDRKLIAVGSDLAKSLRIYDIESGELIHELKDFHKSSLTSLRFAPGDDKVMTTSMDRTAKFFDLVSGINTITLEGHTNIVSSCAITYDERKFATGSWDKTILIWDVATGMYRSKGPTVLKGSHEGSVSCCQFSNDGLLLVTGSYDMSIVVWDIENSAQKLKLQGHMGWVNDVCFSADQKWLLSCSKDKTIRLWNLEESDQIPMVLENKKAVGVKVVKCSKCAKPFSLSQLESFQDITVCVFCRLASPEKSWLSYNEMVENS</sequence>
<dbReference type="PROSITE" id="PS50294">
    <property type="entry name" value="WD_REPEATS_REGION"/>
    <property type="match status" value="4"/>
</dbReference>
<evidence type="ECO:0008006" key="6">
    <source>
        <dbReference type="Google" id="ProtNLM"/>
    </source>
</evidence>
<evidence type="ECO:0000256" key="3">
    <source>
        <dbReference type="PROSITE-ProRule" id="PRU00221"/>
    </source>
</evidence>
<dbReference type="Pfam" id="PF00400">
    <property type="entry name" value="WD40"/>
    <property type="match status" value="7"/>
</dbReference>
<keyword evidence="5" id="KW-1185">Reference proteome</keyword>
<reference evidence="4 5" key="1">
    <citation type="submission" date="2024-04" db="EMBL/GenBank/DDBJ databases">
        <authorList>
            <consortium name="Genoscope - CEA"/>
            <person name="William W."/>
        </authorList>
    </citation>
    <scope>NUCLEOTIDE SEQUENCE [LARGE SCALE GENOMIC DNA]</scope>
</reference>
<dbReference type="EMBL" id="CAXITT010000365">
    <property type="protein sequence ID" value="CAL1539974.1"/>
    <property type="molecule type" value="Genomic_DNA"/>
</dbReference>
<dbReference type="PRINTS" id="PR00320">
    <property type="entry name" value="GPROTEINBRPT"/>
</dbReference>
<gene>
    <name evidence="4" type="ORF">GSLYS_00013707001</name>
</gene>
<dbReference type="InterPro" id="IPR011047">
    <property type="entry name" value="Quinoprotein_ADH-like_sf"/>
</dbReference>
<feature type="repeat" description="WD" evidence="3">
    <location>
        <begin position="292"/>
        <end position="333"/>
    </location>
</feature>
<evidence type="ECO:0000313" key="4">
    <source>
        <dbReference type="EMBL" id="CAL1539974.1"/>
    </source>
</evidence>
<feature type="repeat" description="WD" evidence="3">
    <location>
        <begin position="33"/>
        <end position="74"/>
    </location>
</feature>
<dbReference type="SUPFAM" id="SSF50998">
    <property type="entry name" value="Quinoprotein alcohol dehydrogenase-like"/>
    <property type="match status" value="1"/>
</dbReference>
<evidence type="ECO:0000256" key="2">
    <source>
        <dbReference type="ARBA" id="ARBA00022737"/>
    </source>
</evidence>
<keyword evidence="2" id="KW-0677">Repeat</keyword>
<dbReference type="InterPro" id="IPR001680">
    <property type="entry name" value="WD40_rpt"/>
</dbReference>